<proteinExistence type="predicted"/>
<protein>
    <recommendedName>
        <fullName evidence="5">VPS21-GTP-binding protein</fullName>
    </recommendedName>
</protein>
<dbReference type="PROSITE" id="PS51419">
    <property type="entry name" value="RAB"/>
    <property type="match status" value="1"/>
</dbReference>
<dbReference type="CDD" id="cd01860">
    <property type="entry name" value="Rab5_related"/>
    <property type="match status" value="1"/>
</dbReference>
<feature type="region of interest" description="Disordered" evidence="2">
    <location>
        <begin position="220"/>
        <end position="252"/>
    </location>
</feature>
<dbReference type="GO" id="GO:0005525">
    <property type="term" value="F:GTP binding"/>
    <property type="evidence" value="ECO:0007669"/>
    <property type="project" value="InterPro"/>
</dbReference>
<dbReference type="PROSITE" id="PS51420">
    <property type="entry name" value="RHO"/>
    <property type="match status" value="1"/>
</dbReference>
<name>A0A9Q9RVA6_FUSFU</name>
<accession>A0A9Q9RVA6</accession>
<evidence type="ECO:0000256" key="1">
    <source>
        <dbReference type="ARBA" id="ARBA00022741"/>
    </source>
</evidence>
<dbReference type="SMART" id="SM00176">
    <property type="entry name" value="RAN"/>
    <property type="match status" value="1"/>
</dbReference>
<dbReference type="SUPFAM" id="SSF52540">
    <property type="entry name" value="P-loop containing nucleoside triphosphate hydrolases"/>
    <property type="match status" value="1"/>
</dbReference>
<evidence type="ECO:0008006" key="5">
    <source>
        <dbReference type="Google" id="ProtNLM"/>
    </source>
</evidence>
<feature type="compositionally biased region" description="Acidic residues" evidence="2">
    <location>
        <begin position="156"/>
        <end position="166"/>
    </location>
</feature>
<dbReference type="Pfam" id="PF00071">
    <property type="entry name" value="Ras"/>
    <property type="match status" value="1"/>
</dbReference>
<dbReference type="FunFam" id="3.40.50.300:FF:000611">
    <property type="entry name" value="RAB GTPase Vps21/Ypt51, putative"/>
    <property type="match status" value="1"/>
</dbReference>
<feature type="region of interest" description="Disordered" evidence="2">
    <location>
        <begin position="151"/>
        <end position="171"/>
    </location>
</feature>
<dbReference type="InterPro" id="IPR001806">
    <property type="entry name" value="Small_GTPase"/>
</dbReference>
<dbReference type="SMART" id="SM00173">
    <property type="entry name" value="RAS"/>
    <property type="match status" value="1"/>
</dbReference>
<organism evidence="3 4">
    <name type="scientific">Fusarium fujikuroi</name>
    <name type="common">Bakanae and foot rot disease fungus</name>
    <name type="synonym">Gibberella fujikuroi</name>
    <dbReference type="NCBI Taxonomy" id="5127"/>
    <lineage>
        <taxon>Eukaryota</taxon>
        <taxon>Fungi</taxon>
        <taxon>Dikarya</taxon>
        <taxon>Ascomycota</taxon>
        <taxon>Pezizomycotina</taxon>
        <taxon>Sordariomycetes</taxon>
        <taxon>Hypocreomycetidae</taxon>
        <taxon>Hypocreales</taxon>
        <taxon>Nectriaceae</taxon>
        <taxon>Fusarium</taxon>
        <taxon>Fusarium fujikuroi species complex</taxon>
    </lineage>
</organism>
<dbReference type="SMART" id="SM00175">
    <property type="entry name" value="RAB"/>
    <property type="match status" value="1"/>
</dbReference>
<dbReference type="Proteomes" id="UP000760494">
    <property type="component" value="Unassembled WGS sequence"/>
</dbReference>
<evidence type="ECO:0000313" key="4">
    <source>
        <dbReference type="Proteomes" id="UP000760494"/>
    </source>
</evidence>
<dbReference type="NCBIfam" id="TIGR00231">
    <property type="entry name" value="small_GTP"/>
    <property type="match status" value="1"/>
</dbReference>
<dbReference type="PROSITE" id="PS51421">
    <property type="entry name" value="RAS"/>
    <property type="match status" value="1"/>
</dbReference>
<evidence type="ECO:0000256" key="2">
    <source>
        <dbReference type="SAM" id="MobiDB-lite"/>
    </source>
</evidence>
<dbReference type="GO" id="GO:0003924">
    <property type="term" value="F:GTPase activity"/>
    <property type="evidence" value="ECO:0007669"/>
    <property type="project" value="InterPro"/>
</dbReference>
<dbReference type="AlphaFoldDB" id="A0A9Q9RVA6"/>
<reference evidence="3" key="1">
    <citation type="submission" date="2019-05" db="EMBL/GenBank/DDBJ databases">
        <authorList>
            <person name="Piombo E."/>
        </authorList>
    </citation>
    <scope>NUCLEOTIDE SEQUENCE</scope>
    <source>
        <strain evidence="3">C2S</strain>
    </source>
</reference>
<dbReference type="PANTHER" id="PTHR47978">
    <property type="match status" value="1"/>
</dbReference>
<comment type="caution">
    <text evidence="3">The sequence shown here is derived from an EMBL/GenBank/DDBJ whole genome shotgun (WGS) entry which is preliminary data.</text>
</comment>
<dbReference type="InterPro" id="IPR005225">
    <property type="entry name" value="Small_GTP-bd"/>
</dbReference>
<dbReference type="EMBL" id="CABFJX010000380">
    <property type="protein sequence ID" value="VTT75885.1"/>
    <property type="molecule type" value="Genomic_DNA"/>
</dbReference>
<dbReference type="InterPro" id="IPR027417">
    <property type="entry name" value="P-loop_NTPase"/>
</dbReference>
<dbReference type="SMART" id="SM00174">
    <property type="entry name" value="RHO"/>
    <property type="match status" value="1"/>
</dbReference>
<dbReference type="Gene3D" id="3.40.50.300">
    <property type="entry name" value="P-loop containing nucleotide triphosphate hydrolases"/>
    <property type="match status" value="1"/>
</dbReference>
<keyword evidence="1" id="KW-0547">Nucleotide-binding</keyword>
<feature type="compositionally biased region" description="Low complexity" evidence="2">
    <location>
        <begin position="220"/>
        <end position="229"/>
    </location>
</feature>
<gene>
    <name evidence="3" type="ORF">C2S_10119</name>
</gene>
<evidence type="ECO:0000313" key="3">
    <source>
        <dbReference type="EMBL" id="VTT75885.1"/>
    </source>
</evidence>
<dbReference type="PRINTS" id="PR00449">
    <property type="entry name" value="RASTRNSFRMNG"/>
</dbReference>
<sequence length="252" mass="26704">MADSANAPKPSSSVKLVLLGEAAVGKVRLNNHMLRKHLLSSLVLRFVNNDFQENKEPTIGVASTAAFLTQKCNLPTRTIKFEIWDTAGQERFASLAPMYYRNAQAALVVYDLTKPTSLIKAKHWVAELQRQASPGIVIALVGNKLDLTGDSGAAADGEDGEEGDDSGDARKVPTEEAQAYAEEEGLLFFETSAKSGHNVTEVFTAIANAIPETSLKSARGAGASNAASRAGEEQRVNLGGPKDVGAKDSCAC</sequence>